<evidence type="ECO:0000313" key="10">
    <source>
        <dbReference type="Proteomes" id="UP001287286"/>
    </source>
</evidence>
<keyword evidence="2 4" id="KW-0863">Zinc-finger</keyword>
<evidence type="ECO:0000259" key="6">
    <source>
        <dbReference type="PROSITE" id="PS50089"/>
    </source>
</evidence>
<feature type="compositionally biased region" description="Low complexity" evidence="5">
    <location>
        <begin position="251"/>
        <end position="281"/>
    </location>
</feature>
<dbReference type="InterPro" id="IPR001841">
    <property type="entry name" value="Znf_RING"/>
</dbReference>
<accession>A0A2U3EA62</accession>
<feature type="compositionally biased region" description="Acidic residues" evidence="5">
    <location>
        <begin position="371"/>
        <end position="380"/>
    </location>
</feature>
<dbReference type="SMART" id="SM00184">
    <property type="entry name" value="RING"/>
    <property type="match status" value="1"/>
</dbReference>
<dbReference type="PROSITE" id="PS50089">
    <property type="entry name" value="ZF_RING_2"/>
    <property type="match status" value="1"/>
</dbReference>
<evidence type="ECO:0000256" key="4">
    <source>
        <dbReference type="PROSITE-ProRule" id="PRU00175"/>
    </source>
</evidence>
<dbReference type="InterPro" id="IPR017907">
    <property type="entry name" value="Znf_RING_CS"/>
</dbReference>
<dbReference type="Pfam" id="PF13920">
    <property type="entry name" value="zf-C3HC4_3"/>
    <property type="match status" value="1"/>
</dbReference>
<keyword evidence="3" id="KW-0862">Zinc</keyword>
<reference evidence="7" key="3">
    <citation type="submission" date="2023-11" db="EMBL/GenBank/DDBJ databases">
        <authorList>
            <person name="Beijen E."/>
            <person name="Ohm R.A."/>
        </authorList>
    </citation>
    <scope>NUCLEOTIDE SEQUENCE</scope>
    <source>
        <strain evidence="7">CBS 150709</strain>
    </source>
</reference>
<dbReference type="Proteomes" id="UP001287286">
    <property type="component" value="Unassembled WGS sequence"/>
</dbReference>
<comment type="caution">
    <text evidence="8">The sequence shown here is derived from an EMBL/GenBank/DDBJ whole genome shotgun (WGS) entry which is preliminary data.</text>
</comment>
<evidence type="ECO:0000313" key="8">
    <source>
        <dbReference type="EMBL" id="PWI71389.1"/>
    </source>
</evidence>
<dbReference type="EMBL" id="JAWRVI010000016">
    <property type="protein sequence ID" value="KAK4090321.1"/>
    <property type="molecule type" value="Genomic_DNA"/>
</dbReference>
<name>A0A2U3EA62_PURLI</name>
<feature type="compositionally biased region" description="Polar residues" evidence="5">
    <location>
        <begin position="286"/>
        <end position="306"/>
    </location>
</feature>
<dbReference type="PANTHER" id="PTHR23041">
    <property type="entry name" value="RING FINGER DOMAIN-CONTAINING"/>
    <property type="match status" value="1"/>
</dbReference>
<feature type="compositionally biased region" description="Low complexity" evidence="5">
    <location>
        <begin position="13"/>
        <end position="31"/>
    </location>
</feature>
<dbReference type="AlphaFoldDB" id="A0A2U3EA62"/>
<dbReference type="InterPro" id="IPR013083">
    <property type="entry name" value="Znf_RING/FYVE/PHD"/>
</dbReference>
<dbReference type="PROSITE" id="PS00518">
    <property type="entry name" value="ZF_RING_1"/>
    <property type="match status" value="1"/>
</dbReference>
<feature type="region of interest" description="Disordered" evidence="5">
    <location>
        <begin position="82"/>
        <end position="193"/>
    </location>
</feature>
<feature type="region of interest" description="Disordered" evidence="5">
    <location>
        <begin position="228"/>
        <end position="396"/>
    </location>
</feature>
<evidence type="ECO:0000313" key="9">
    <source>
        <dbReference type="Proteomes" id="UP000245956"/>
    </source>
</evidence>
<organism evidence="8 9">
    <name type="scientific">Purpureocillium lilacinum</name>
    <name type="common">Paecilomyces lilacinus</name>
    <dbReference type="NCBI Taxonomy" id="33203"/>
    <lineage>
        <taxon>Eukaryota</taxon>
        <taxon>Fungi</taxon>
        <taxon>Dikarya</taxon>
        <taxon>Ascomycota</taxon>
        <taxon>Pezizomycotina</taxon>
        <taxon>Sordariomycetes</taxon>
        <taxon>Hypocreomycetidae</taxon>
        <taxon>Hypocreales</taxon>
        <taxon>Ophiocordycipitaceae</taxon>
        <taxon>Purpureocillium</taxon>
    </lineage>
</organism>
<reference evidence="7 10" key="4">
    <citation type="journal article" date="2024" name="Microbiol. Resour. Announc.">
        <title>Genome annotations for the ascomycete fungi Trichoderma harzianum, Trichoderma aggressivum, and Purpureocillium lilacinum.</title>
        <authorList>
            <person name="Beijen E.P.W."/>
            <person name="Ohm R.A."/>
        </authorList>
    </citation>
    <scope>NUCLEOTIDE SEQUENCE [LARGE SCALE GENOMIC DNA]</scope>
    <source>
        <strain evidence="7 10">CBS 150709</strain>
    </source>
</reference>
<evidence type="ECO:0000256" key="2">
    <source>
        <dbReference type="ARBA" id="ARBA00022771"/>
    </source>
</evidence>
<feature type="compositionally biased region" description="Polar residues" evidence="5">
    <location>
        <begin position="171"/>
        <end position="180"/>
    </location>
</feature>
<sequence length="506" mass="54031">MSNSSRHPSFSLPLPTYASAPAAPPTTKCTAGRSQLPPPSSATSAPILEHSPRFVLLFRRSACPAGDWRPVNPQPVRPQAVMMASPAGSRPTRSSAQQPTDAQRVDAPGNPSQRRSSWRSLVPPLREQRSTASRNMSSVHGGSAATAAASSSYSSRTQRSTGTTAVAPSAASRSNQNQRQRAPEPPVNRDFSHIWGSDSLDDVSLTMPPISGGDTTEDGQYLSAFADSEFSSPSSYPSFVNPPIGEDPHARQAPGQPHQAAAASYPGSAAPPRRASACGRAVPAPSRSTTQLSASSVGESQNTLFTNDFGDEPLTSQSTQSSFADMPVSVTRRGTLAEDSDLARAAKRRRMPAAAAVNPAETTPLVLPLPSDDDDEDDDLFGEKENPPPNDDDLATIDLTEANDVPENLKKPEVDNRVKLSAFQCVICMDDVTTLTVTHCGHLFCQQCLHSSLHVDSTRGKCPMCRAKIDMKARASYNSKTKGFWPLELKLMTKTKQGKRKAGDIS</sequence>
<reference evidence="8 9" key="2">
    <citation type="journal article" date="2016" name="Front. Microbiol.">
        <title>Genome and transcriptome sequences reveal the specific parasitism of the nematophagous Purpureocillium lilacinum 36-1.</title>
        <authorList>
            <person name="Xie J."/>
            <person name="Li S."/>
            <person name="Mo C."/>
            <person name="Xiao X."/>
            <person name="Peng D."/>
            <person name="Wang G."/>
            <person name="Xiao Y."/>
        </authorList>
    </citation>
    <scope>NUCLEOTIDE SEQUENCE [LARGE SCALE GENOMIC DNA]</scope>
    <source>
        <strain evidence="8 9">36-1</strain>
    </source>
</reference>
<feature type="compositionally biased region" description="Low complexity" evidence="5">
    <location>
        <begin position="228"/>
        <end position="239"/>
    </location>
</feature>
<feature type="compositionally biased region" description="Polar residues" evidence="5">
    <location>
        <begin position="314"/>
        <end position="323"/>
    </location>
</feature>
<feature type="region of interest" description="Disordered" evidence="5">
    <location>
        <begin position="1"/>
        <end position="47"/>
    </location>
</feature>
<protein>
    <submittedName>
        <fullName evidence="8">SLX8 protein</fullName>
    </submittedName>
</protein>
<dbReference type="GO" id="GO:0008270">
    <property type="term" value="F:zinc ion binding"/>
    <property type="evidence" value="ECO:0007669"/>
    <property type="project" value="UniProtKB-KW"/>
</dbReference>
<keyword evidence="1" id="KW-0479">Metal-binding</keyword>
<feature type="compositionally biased region" description="Polar residues" evidence="5">
    <location>
        <begin position="110"/>
        <end position="119"/>
    </location>
</feature>
<feature type="compositionally biased region" description="Low complexity" evidence="5">
    <location>
        <begin position="137"/>
        <end position="165"/>
    </location>
</feature>
<feature type="domain" description="RING-type" evidence="6">
    <location>
        <begin position="425"/>
        <end position="466"/>
    </location>
</feature>
<evidence type="ECO:0000256" key="3">
    <source>
        <dbReference type="ARBA" id="ARBA00022833"/>
    </source>
</evidence>
<dbReference type="PANTHER" id="PTHR23041:SF78">
    <property type="entry name" value="E3 UBIQUITIN-PROTEIN LIGASE RNF4"/>
    <property type="match status" value="1"/>
</dbReference>
<gene>
    <name evidence="8" type="ORF">PCL_11483</name>
    <name evidence="7" type="ORF">Purlil1_5492</name>
</gene>
<reference evidence="8" key="1">
    <citation type="submission" date="2015-05" db="EMBL/GenBank/DDBJ databases">
        <authorList>
            <person name="Wang D.B."/>
            <person name="Wang M."/>
        </authorList>
    </citation>
    <scope>NUCLEOTIDE SEQUENCE</scope>
    <source>
        <strain evidence="8">36-1</strain>
    </source>
</reference>
<dbReference type="Gene3D" id="3.30.40.10">
    <property type="entry name" value="Zinc/RING finger domain, C3HC4 (zinc finger)"/>
    <property type="match status" value="1"/>
</dbReference>
<proteinExistence type="predicted"/>
<feature type="compositionally biased region" description="Polar residues" evidence="5">
    <location>
        <begin position="91"/>
        <end position="101"/>
    </location>
</feature>
<dbReference type="InterPro" id="IPR047134">
    <property type="entry name" value="RNF4"/>
</dbReference>
<dbReference type="EMBL" id="LCWV01000007">
    <property type="protein sequence ID" value="PWI71389.1"/>
    <property type="molecule type" value="Genomic_DNA"/>
</dbReference>
<keyword evidence="10" id="KW-1185">Reference proteome</keyword>
<evidence type="ECO:0000256" key="1">
    <source>
        <dbReference type="ARBA" id="ARBA00022723"/>
    </source>
</evidence>
<evidence type="ECO:0000256" key="5">
    <source>
        <dbReference type="SAM" id="MobiDB-lite"/>
    </source>
</evidence>
<evidence type="ECO:0000313" key="7">
    <source>
        <dbReference type="EMBL" id="KAK4090321.1"/>
    </source>
</evidence>
<dbReference type="SUPFAM" id="SSF57850">
    <property type="entry name" value="RING/U-box"/>
    <property type="match status" value="1"/>
</dbReference>
<dbReference type="Proteomes" id="UP000245956">
    <property type="component" value="Unassembled WGS sequence"/>
</dbReference>